<evidence type="ECO:0000313" key="3">
    <source>
        <dbReference type="Proteomes" id="UP000737402"/>
    </source>
</evidence>
<evidence type="ECO:0000313" key="2">
    <source>
        <dbReference type="EMBL" id="MBM7620469.1"/>
    </source>
</evidence>
<proteinExistence type="predicted"/>
<dbReference type="Proteomes" id="UP000737402">
    <property type="component" value="Unassembled WGS sequence"/>
</dbReference>
<dbReference type="RefSeq" id="WP_204416143.1">
    <property type="nucleotide sequence ID" value="NZ_JAFBED010000004.1"/>
</dbReference>
<keyword evidence="1" id="KW-1133">Transmembrane helix</keyword>
<sequence>MNEKGSTLILVLIISTVFMILGLSILAVALNGSTRTQLRTETIGELYEGKEEIELLTASFKEEVEYASSNLLSISLPSEYNSAYIPELNKLISNTIETFPALKSKGLTINDITDEYIDEVTDLDKTYTRVFEISIPLDTGKRVNKRLIITPAPSFLDYALGSYGSGPDDGKLYLNGSSNILGSIIANDLSVSSKAKLRDKLTVTSSAVKREEDSLFPAIKGNGFVQNQLTLKHSGFPNIPGSTSTTDLKSLPDLSEYFYLGAAPSFERLNEEFIEVQFNTTFLNKFNELTSAYVSQGIADISNIPKATDNLINVINLENTYLQNNNILMIEKWLADKPNTRLTHNNNLYIRSLIKNPHITNGVTFSEDIIVTGDLEISAVDRPITSDGNTIIVGGDLNITALSGNEIELNSNIVVLGDLEINTITTPIHHRGTIVVYGEVRINGSDSIGLSEMEFDQNSIYFDSTIYSFRKSHISNVNVRGRDGNQLVLLANEDIIITRINDLFEFKEKQYENSTNIADIIQSTNTDKPNQLDGYFYTEKNAELYGVGSVFYINGGVFAKKSLEVNAVRGDVEESGQIISPLSPVNQQGRKTRFQVIHDPSVLIKQLTRLPLSDKYRVIVDETIIN</sequence>
<accession>A0ABS2P0S1</accession>
<feature type="transmembrane region" description="Helical" evidence="1">
    <location>
        <begin position="7"/>
        <end position="30"/>
    </location>
</feature>
<keyword evidence="1" id="KW-0812">Transmembrane</keyword>
<protein>
    <submittedName>
        <fullName evidence="2">Uncharacterized protein</fullName>
    </submittedName>
</protein>
<comment type="caution">
    <text evidence="2">The sequence shown here is derived from an EMBL/GenBank/DDBJ whole genome shotgun (WGS) entry which is preliminary data.</text>
</comment>
<reference evidence="2 3" key="1">
    <citation type="submission" date="2021-01" db="EMBL/GenBank/DDBJ databases">
        <title>Genomic Encyclopedia of Type Strains, Phase IV (KMG-IV): sequencing the most valuable type-strain genomes for metagenomic binning, comparative biology and taxonomic classification.</title>
        <authorList>
            <person name="Goeker M."/>
        </authorList>
    </citation>
    <scope>NUCLEOTIDE SEQUENCE [LARGE SCALE GENOMIC DNA]</scope>
    <source>
        <strain evidence="2 3">DSM 25879</strain>
    </source>
</reference>
<keyword evidence="3" id="KW-1185">Reference proteome</keyword>
<organism evidence="2 3">
    <name type="scientific">Sutcliffiella tianshenii</name>
    <dbReference type="NCBI Taxonomy" id="1463404"/>
    <lineage>
        <taxon>Bacteria</taxon>
        <taxon>Bacillati</taxon>
        <taxon>Bacillota</taxon>
        <taxon>Bacilli</taxon>
        <taxon>Bacillales</taxon>
        <taxon>Bacillaceae</taxon>
        <taxon>Sutcliffiella</taxon>
    </lineage>
</organism>
<keyword evidence="1" id="KW-0472">Membrane</keyword>
<name>A0ABS2P0S1_9BACI</name>
<evidence type="ECO:0000256" key="1">
    <source>
        <dbReference type="SAM" id="Phobius"/>
    </source>
</evidence>
<gene>
    <name evidence="2" type="ORF">JOC95_002322</name>
</gene>
<dbReference type="EMBL" id="JAFBED010000004">
    <property type="protein sequence ID" value="MBM7620469.1"/>
    <property type="molecule type" value="Genomic_DNA"/>
</dbReference>